<evidence type="ECO:0000256" key="4">
    <source>
        <dbReference type="RuleBase" id="RU003684"/>
    </source>
</evidence>
<keyword evidence="2" id="KW-0479">Metal-binding</keyword>
<evidence type="ECO:0000313" key="5">
    <source>
        <dbReference type="EMBL" id="GAA3634978.1"/>
    </source>
</evidence>
<dbReference type="CDD" id="cd11592">
    <property type="entry name" value="Agmatinase_PAH"/>
    <property type="match status" value="1"/>
</dbReference>
<dbReference type="PANTHER" id="PTHR11358">
    <property type="entry name" value="ARGINASE/AGMATINASE"/>
    <property type="match status" value="1"/>
</dbReference>
<proteinExistence type="inferred from homology"/>
<dbReference type="SUPFAM" id="SSF52768">
    <property type="entry name" value="Arginase/deacetylase"/>
    <property type="match status" value="1"/>
</dbReference>
<evidence type="ECO:0000256" key="1">
    <source>
        <dbReference type="ARBA" id="ARBA00009227"/>
    </source>
</evidence>
<dbReference type="PANTHER" id="PTHR11358:SF26">
    <property type="entry name" value="GUANIDINO ACID HYDROLASE, MITOCHONDRIAL"/>
    <property type="match status" value="1"/>
</dbReference>
<protein>
    <submittedName>
        <fullName evidence="5">Agmatinase</fullName>
    </submittedName>
</protein>
<dbReference type="PROSITE" id="PS51409">
    <property type="entry name" value="ARGINASE_2"/>
    <property type="match status" value="1"/>
</dbReference>
<gene>
    <name evidence="5" type="primary">speB</name>
    <name evidence="5" type="ORF">GCM10022200_17790</name>
</gene>
<evidence type="ECO:0000256" key="2">
    <source>
        <dbReference type="ARBA" id="ARBA00022723"/>
    </source>
</evidence>
<dbReference type="Proteomes" id="UP001501697">
    <property type="component" value="Unassembled WGS sequence"/>
</dbReference>
<comment type="caution">
    <text evidence="5">The sequence shown here is derived from an EMBL/GenBank/DDBJ whole genome shotgun (WGS) entry which is preliminary data.</text>
</comment>
<dbReference type="PROSITE" id="PS01053">
    <property type="entry name" value="ARGINASE_1"/>
    <property type="match status" value="1"/>
</dbReference>
<keyword evidence="3 4" id="KW-0378">Hydrolase</keyword>
<comment type="similarity">
    <text evidence="1">Belongs to the arginase family. Agmatinase subfamily.</text>
</comment>
<name>A0ABP7AKR2_9MICO</name>
<evidence type="ECO:0000313" key="6">
    <source>
        <dbReference type="Proteomes" id="UP001501697"/>
    </source>
</evidence>
<organism evidence="5 6">
    <name type="scientific">Microbacterium awajiense</name>
    <dbReference type="NCBI Taxonomy" id="415214"/>
    <lineage>
        <taxon>Bacteria</taxon>
        <taxon>Bacillati</taxon>
        <taxon>Actinomycetota</taxon>
        <taxon>Actinomycetes</taxon>
        <taxon>Micrococcales</taxon>
        <taxon>Microbacteriaceae</taxon>
        <taxon>Microbacterium</taxon>
    </lineage>
</organism>
<dbReference type="InterPro" id="IPR023696">
    <property type="entry name" value="Ureohydrolase_dom_sf"/>
</dbReference>
<accession>A0ABP7AKR2</accession>
<dbReference type="RefSeq" id="WP_344737650.1">
    <property type="nucleotide sequence ID" value="NZ_BAAAYU010000005.1"/>
</dbReference>
<dbReference type="Pfam" id="PF00491">
    <property type="entry name" value="Arginase"/>
    <property type="match status" value="1"/>
</dbReference>
<dbReference type="PIRSF" id="PIRSF036979">
    <property type="entry name" value="Arginase"/>
    <property type="match status" value="1"/>
</dbReference>
<reference evidence="6" key="1">
    <citation type="journal article" date="2019" name="Int. J. Syst. Evol. Microbiol.">
        <title>The Global Catalogue of Microorganisms (GCM) 10K type strain sequencing project: providing services to taxonomists for standard genome sequencing and annotation.</title>
        <authorList>
            <consortium name="The Broad Institute Genomics Platform"/>
            <consortium name="The Broad Institute Genome Sequencing Center for Infectious Disease"/>
            <person name="Wu L."/>
            <person name="Ma J."/>
        </authorList>
    </citation>
    <scope>NUCLEOTIDE SEQUENCE [LARGE SCALE GENOMIC DNA]</scope>
    <source>
        <strain evidence="6">JCM 16544</strain>
    </source>
</reference>
<dbReference type="PRINTS" id="PR00116">
    <property type="entry name" value="ARGINASE"/>
</dbReference>
<dbReference type="InterPro" id="IPR005925">
    <property type="entry name" value="Agmatinase-rel"/>
</dbReference>
<dbReference type="Gene3D" id="3.40.800.10">
    <property type="entry name" value="Ureohydrolase domain"/>
    <property type="match status" value="1"/>
</dbReference>
<sequence length="314" mass="33564">MSDDVIGQRHDPDLPRYAGIATFALLPTIDDVQRADIAVLGVPFDSGTSFRPGARFGPAHIRENSRQLHPYHAVHDLHPFRDVQVADAGDVAVGPYGIERAVDAVEVHARRLIDGGARVAALGGDHTIALPLLRAAAAAHGPLAVVHFDAHLDTWDTLHGASIWHGSPFRRAADEGLLDLDHCQHVGIRGGIYDPDELVDDARAGFRIIRSEEFLERSAAAIAGQIRERVGDVPVYISVDIDVLDPAHAPGTGTPEVAGITTAELFAVLRRLRGLEIVGCDVVEVAPAYDHAGITGLAAAHTAWELITLMSASR</sequence>
<dbReference type="InterPro" id="IPR006035">
    <property type="entry name" value="Ureohydrolase"/>
</dbReference>
<keyword evidence="6" id="KW-1185">Reference proteome</keyword>
<dbReference type="InterPro" id="IPR020855">
    <property type="entry name" value="Ureohydrolase_Mn_BS"/>
</dbReference>
<dbReference type="NCBIfam" id="NF002564">
    <property type="entry name" value="PRK02190.1"/>
    <property type="match status" value="1"/>
</dbReference>
<evidence type="ECO:0000256" key="3">
    <source>
        <dbReference type="ARBA" id="ARBA00022801"/>
    </source>
</evidence>
<dbReference type="NCBIfam" id="TIGR01230">
    <property type="entry name" value="agmatinase"/>
    <property type="match status" value="1"/>
</dbReference>
<dbReference type="EMBL" id="BAAAYU010000005">
    <property type="protein sequence ID" value="GAA3634978.1"/>
    <property type="molecule type" value="Genomic_DNA"/>
</dbReference>